<dbReference type="GO" id="GO:0046872">
    <property type="term" value="F:metal ion binding"/>
    <property type="evidence" value="ECO:0007669"/>
    <property type="project" value="UniProtKB-KW"/>
</dbReference>
<name>K0ENA3_NOCB7</name>
<dbReference type="InterPro" id="IPR050492">
    <property type="entry name" value="Bact_metal-bind_prot9"/>
</dbReference>
<dbReference type="KEGG" id="nbr:O3I_002505"/>
<feature type="signal peptide" evidence="5">
    <location>
        <begin position="1"/>
        <end position="19"/>
    </location>
</feature>
<dbReference type="GO" id="GO:0030313">
    <property type="term" value="C:cell envelope"/>
    <property type="evidence" value="ECO:0007669"/>
    <property type="project" value="UniProtKB-SubCell"/>
</dbReference>
<sequence>MKTRLARRLAGIAVGVATAVTLTACGGTEDSGTPSVIASTNAWGNIATAIAGPDAKVESLISDPTADPHSHETSAVESAKLSDADLIVYNGGGYDEFAEKAVAGKSKRTVDAFALRADQSDENEHVFYDLKTVGLVADKIATELGALDPDHAPGYTERATAFKDKLGAIVAIAAKVAAEHPKTPVLQTEPLAHYLLLTAGAEDRTPHEFQEAIEQETDPAPAAVAATRELLTGKQVRALIYNVQTQDKITKELRSIAQSAGVPVVEVTETLPDGVDYIQWQTKNAEALAAALR</sequence>
<evidence type="ECO:0000313" key="7">
    <source>
        <dbReference type="Proteomes" id="UP000006304"/>
    </source>
</evidence>
<accession>K0ENA3</accession>
<protein>
    <submittedName>
        <fullName evidence="6">Periplasmic solute-binding ABC transporter</fullName>
    </submittedName>
</protein>
<dbReference type="InterPro" id="IPR006127">
    <property type="entry name" value="ZnuA-like"/>
</dbReference>
<keyword evidence="2" id="KW-0813">Transport</keyword>
<gene>
    <name evidence="6" type="ORF">O3I_002505</name>
</gene>
<dbReference type="STRING" id="1133849.O3I_002505"/>
<dbReference type="PANTHER" id="PTHR42953">
    <property type="entry name" value="HIGH-AFFINITY ZINC UPTAKE SYSTEM PROTEIN ZNUA-RELATED"/>
    <property type="match status" value="1"/>
</dbReference>
<comment type="subcellular location">
    <subcellularLocation>
        <location evidence="1">Cell envelope</location>
    </subcellularLocation>
</comment>
<evidence type="ECO:0000256" key="1">
    <source>
        <dbReference type="ARBA" id="ARBA00004196"/>
    </source>
</evidence>
<dbReference type="PROSITE" id="PS51257">
    <property type="entry name" value="PROKAR_LIPOPROTEIN"/>
    <property type="match status" value="1"/>
</dbReference>
<dbReference type="Pfam" id="PF01297">
    <property type="entry name" value="ZnuA"/>
    <property type="match status" value="1"/>
</dbReference>
<dbReference type="HOGENOM" id="CLU_016838_0_0_11"/>
<proteinExistence type="predicted"/>
<keyword evidence="7" id="KW-1185">Reference proteome</keyword>
<evidence type="ECO:0000256" key="5">
    <source>
        <dbReference type="SAM" id="SignalP"/>
    </source>
</evidence>
<dbReference type="PANTHER" id="PTHR42953:SF1">
    <property type="entry name" value="METAL-BINDING PROTEIN HI_0362-RELATED"/>
    <property type="match status" value="1"/>
</dbReference>
<organism evidence="6 7">
    <name type="scientific">Nocardia brasiliensis (strain ATCC 700358 / HUJEG-1)</name>
    <dbReference type="NCBI Taxonomy" id="1133849"/>
    <lineage>
        <taxon>Bacteria</taxon>
        <taxon>Bacillati</taxon>
        <taxon>Actinomycetota</taxon>
        <taxon>Actinomycetes</taxon>
        <taxon>Mycobacteriales</taxon>
        <taxon>Nocardiaceae</taxon>
        <taxon>Nocardia</taxon>
    </lineage>
</organism>
<dbReference type="EMBL" id="CP003876">
    <property type="protein sequence ID" value="AFT98463.1"/>
    <property type="molecule type" value="Genomic_DNA"/>
</dbReference>
<keyword evidence="4 5" id="KW-0732">Signal</keyword>
<evidence type="ECO:0000256" key="3">
    <source>
        <dbReference type="ARBA" id="ARBA00022723"/>
    </source>
</evidence>
<dbReference type="Proteomes" id="UP000006304">
    <property type="component" value="Chromosome"/>
</dbReference>
<reference evidence="6 7" key="1">
    <citation type="journal article" date="2012" name="J. Bacteriol.">
        <title>Complete genome sequence of Nocardia brasiliensis HUJEG-1.</title>
        <authorList>
            <person name="Vera-Cabrera L."/>
            <person name="Ortiz-Lopez R."/>
            <person name="Elizondo-Gonzalez R."/>
            <person name="Perez-Maya A.A."/>
            <person name="Ocampo-Candiani J."/>
        </authorList>
    </citation>
    <scope>NUCLEOTIDE SEQUENCE [LARGE SCALE GENOMIC DNA]</scope>
    <source>
        <strain evidence="7">ATCC 700358</strain>
    </source>
</reference>
<dbReference type="RefSeq" id="WP_014981325.1">
    <property type="nucleotide sequence ID" value="NC_018681.1"/>
</dbReference>
<evidence type="ECO:0000313" key="6">
    <source>
        <dbReference type="EMBL" id="AFT98463.1"/>
    </source>
</evidence>
<dbReference type="AlphaFoldDB" id="K0ENA3"/>
<keyword evidence="3" id="KW-0479">Metal-binding</keyword>
<dbReference type="SUPFAM" id="SSF53807">
    <property type="entry name" value="Helical backbone' metal receptor"/>
    <property type="match status" value="1"/>
</dbReference>
<evidence type="ECO:0000256" key="4">
    <source>
        <dbReference type="ARBA" id="ARBA00022729"/>
    </source>
</evidence>
<dbReference type="GO" id="GO:0030001">
    <property type="term" value="P:metal ion transport"/>
    <property type="evidence" value="ECO:0007669"/>
    <property type="project" value="InterPro"/>
</dbReference>
<evidence type="ECO:0000256" key="2">
    <source>
        <dbReference type="ARBA" id="ARBA00022448"/>
    </source>
</evidence>
<feature type="chain" id="PRO_5039088629" evidence="5">
    <location>
        <begin position="20"/>
        <end position="293"/>
    </location>
</feature>
<dbReference type="Gene3D" id="3.40.50.1980">
    <property type="entry name" value="Nitrogenase molybdenum iron protein domain"/>
    <property type="match status" value="2"/>
</dbReference>
<dbReference type="eggNOG" id="COG0803">
    <property type="taxonomic scope" value="Bacteria"/>
</dbReference>